<dbReference type="InterPro" id="IPR014756">
    <property type="entry name" value="Ig_E-set"/>
</dbReference>
<accession>A0ABQ2UCS3</accession>
<dbReference type="InterPro" id="IPR007348">
    <property type="entry name" value="CopC_dom"/>
</dbReference>
<feature type="chain" id="PRO_5047085841" evidence="6">
    <location>
        <begin position="34"/>
        <end position="185"/>
    </location>
</feature>
<dbReference type="InterPro" id="IPR032694">
    <property type="entry name" value="CopC/D"/>
</dbReference>
<keyword evidence="5" id="KW-0472">Membrane</keyword>
<evidence type="ECO:0000256" key="2">
    <source>
        <dbReference type="ARBA" id="ARBA00022723"/>
    </source>
</evidence>
<dbReference type="PANTHER" id="PTHR34820">
    <property type="entry name" value="INNER MEMBRANE PROTEIN YEBZ"/>
    <property type="match status" value="1"/>
</dbReference>
<dbReference type="PANTHER" id="PTHR34820:SF4">
    <property type="entry name" value="INNER MEMBRANE PROTEIN YEBZ"/>
    <property type="match status" value="1"/>
</dbReference>
<feature type="domain" description="CopC" evidence="7">
    <location>
        <begin position="32"/>
        <end position="127"/>
    </location>
</feature>
<name>A0ABQ2UCS3_9PSEU</name>
<evidence type="ECO:0000256" key="5">
    <source>
        <dbReference type="SAM" id="Phobius"/>
    </source>
</evidence>
<gene>
    <name evidence="8" type="primary">pcoC</name>
    <name evidence="8" type="ORF">GCM10010178_13640</name>
</gene>
<keyword evidence="3 6" id="KW-0732">Signal</keyword>
<dbReference type="Gene3D" id="2.60.40.1220">
    <property type="match status" value="1"/>
</dbReference>
<sequence>MGHYAAHVRRYFSALVLALLAATAVAVPAQAHAELKSSNPASGAALDAPPQQIELTFSDTVSLPDGDAVTVTGPDGAKWPVTQTHAVDRTITAKVDGAAAKAGAHTLEWRAQADDGDIISGKFTFTVNVAASSAAPTSSVTMSAPVSNTPVSTTPSDSGGVPAWLWVVVGLIAVVGAILLVRRKA</sequence>
<evidence type="ECO:0000256" key="6">
    <source>
        <dbReference type="SAM" id="SignalP"/>
    </source>
</evidence>
<comment type="caution">
    <text evidence="8">The sequence shown here is derived from an EMBL/GenBank/DDBJ whole genome shotgun (WGS) entry which is preliminary data.</text>
</comment>
<feature type="transmembrane region" description="Helical" evidence="5">
    <location>
        <begin position="163"/>
        <end position="181"/>
    </location>
</feature>
<dbReference type="Proteomes" id="UP000649573">
    <property type="component" value="Unassembled WGS sequence"/>
</dbReference>
<keyword evidence="5" id="KW-0812">Transmembrane</keyword>
<evidence type="ECO:0000313" key="9">
    <source>
        <dbReference type="Proteomes" id="UP000649573"/>
    </source>
</evidence>
<keyword evidence="2" id="KW-0479">Metal-binding</keyword>
<evidence type="ECO:0000256" key="3">
    <source>
        <dbReference type="ARBA" id="ARBA00022729"/>
    </source>
</evidence>
<comment type="subcellular location">
    <subcellularLocation>
        <location evidence="1">Cell envelope</location>
    </subcellularLocation>
</comment>
<keyword evidence="9" id="KW-1185">Reference proteome</keyword>
<feature type="signal peptide" evidence="6">
    <location>
        <begin position="1"/>
        <end position="33"/>
    </location>
</feature>
<dbReference type="EMBL" id="BMRE01000003">
    <property type="protein sequence ID" value="GGU22885.1"/>
    <property type="molecule type" value="Genomic_DNA"/>
</dbReference>
<evidence type="ECO:0000256" key="4">
    <source>
        <dbReference type="ARBA" id="ARBA00023008"/>
    </source>
</evidence>
<dbReference type="Pfam" id="PF04234">
    <property type="entry name" value="CopC"/>
    <property type="match status" value="1"/>
</dbReference>
<protein>
    <submittedName>
        <fullName evidence="8">Copper resistance protein</fullName>
    </submittedName>
</protein>
<keyword evidence="5" id="KW-1133">Transmembrane helix</keyword>
<keyword evidence="4" id="KW-0186">Copper</keyword>
<evidence type="ECO:0000313" key="8">
    <source>
        <dbReference type="EMBL" id="GGU22885.1"/>
    </source>
</evidence>
<evidence type="ECO:0000259" key="7">
    <source>
        <dbReference type="Pfam" id="PF04234"/>
    </source>
</evidence>
<dbReference type="InterPro" id="IPR014755">
    <property type="entry name" value="Cu-Rt/internalin_Ig-like"/>
</dbReference>
<evidence type="ECO:0000256" key="1">
    <source>
        <dbReference type="ARBA" id="ARBA00004196"/>
    </source>
</evidence>
<organism evidence="8 9">
    <name type="scientific">Lentzea flava</name>
    <dbReference type="NCBI Taxonomy" id="103732"/>
    <lineage>
        <taxon>Bacteria</taxon>
        <taxon>Bacillati</taxon>
        <taxon>Actinomycetota</taxon>
        <taxon>Actinomycetes</taxon>
        <taxon>Pseudonocardiales</taxon>
        <taxon>Pseudonocardiaceae</taxon>
        <taxon>Lentzea</taxon>
    </lineage>
</organism>
<proteinExistence type="predicted"/>
<reference evidence="9" key="1">
    <citation type="journal article" date="2019" name="Int. J. Syst. Evol. Microbiol.">
        <title>The Global Catalogue of Microorganisms (GCM) 10K type strain sequencing project: providing services to taxonomists for standard genome sequencing and annotation.</title>
        <authorList>
            <consortium name="The Broad Institute Genomics Platform"/>
            <consortium name="The Broad Institute Genome Sequencing Center for Infectious Disease"/>
            <person name="Wu L."/>
            <person name="Ma J."/>
        </authorList>
    </citation>
    <scope>NUCLEOTIDE SEQUENCE [LARGE SCALE GENOMIC DNA]</scope>
    <source>
        <strain evidence="9">JCM 3296</strain>
    </source>
</reference>
<dbReference type="SUPFAM" id="SSF81296">
    <property type="entry name" value="E set domains"/>
    <property type="match status" value="1"/>
</dbReference>